<organism evidence="2 3">
    <name type="scientific">Tetrahymena thermophila (strain SB210)</name>
    <dbReference type="NCBI Taxonomy" id="312017"/>
    <lineage>
        <taxon>Eukaryota</taxon>
        <taxon>Sar</taxon>
        <taxon>Alveolata</taxon>
        <taxon>Ciliophora</taxon>
        <taxon>Intramacronucleata</taxon>
        <taxon>Oligohymenophorea</taxon>
        <taxon>Hymenostomatida</taxon>
        <taxon>Tetrahymenina</taxon>
        <taxon>Tetrahymenidae</taxon>
        <taxon>Tetrahymena</taxon>
    </lineage>
</organism>
<feature type="region of interest" description="Disordered" evidence="1">
    <location>
        <begin position="639"/>
        <end position="659"/>
    </location>
</feature>
<dbReference type="AlphaFoldDB" id="I7LZG4"/>
<dbReference type="GeneID" id="7842731"/>
<dbReference type="Proteomes" id="UP000009168">
    <property type="component" value="Unassembled WGS sequence"/>
</dbReference>
<keyword evidence="3" id="KW-1185">Reference proteome</keyword>
<accession>I7LZG4</accession>
<reference evidence="3" key="1">
    <citation type="journal article" date="2006" name="PLoS Biol.">
        <title>Macronuclear genome sequence of the ciliate Tetrahymena thermophila, a model eukaryote.</title>
        <authorList>
            <person name="Eisen J.A."/>
            <person name="Coyne R.S."/>
            <person name="Wu M."/>
            <person name="Wu D."/>
            <person name="Thiagarajan M."/>
            <person name="Wortman J.R."/>
            <person name="Badger J.H."/>
            <person name="Ren Q."/>
            <person name="Amedeo P."/>
            <person name="Jones K.M."/>
            <person name="Tallon L.J."/>
            <person name="Delcher A.L."/>
            <person name="Salzberg S.L."/>
            <person name="Silva J.C."/>
            <person name="Haas B.J."/>
            <person name="Majoros W.H."/>
            <person name="Farzad M."/>
            <person name="Carlton J.M."/>
            <person name="Smith R.K. Jr."/>
            <person name="Garg J."/>
            <person name="Pearlman R.E."/>
            <person name="Karrer K.M."/>
            <person name="Sun L."/>
            <person name="Manning G."/>
            <person name="Elde N.C."/>
            <person name="Turkewitz A.P."/>
            <person name="Asai D.J."/>
            <person name="Wilkes D.E."/>
            <person name="Wang Y."/>
            <person name="Cai H."/>
            <person name="Collins K."/>
            <person name="Stewart B.A."/>
            <person name="Lee S.R."/>
            <person name="Wilamowska K."/>
            <person name="Weinberg Z."/>
            <person name="Ruzzo W.L."/>
            <person name="Wloga D."/>
            <person name="Gaertig J."/>
            <person name="Frankel J."/>
            <person name="Tsao C.-C."/>
            <person name="Gorovsky M.A."/>
            <person name="Keeling P.J."/>
            <person name="Waller R.F."/>
            <person name="Patron N.J."/>
            <person name="Cherry J.M."/>
            <person name="Stover N.A."/>
            <person name="Krieger C.J."/>
            <person name="del Toro C."/>
            <person name="Ryder H.F."/>
            <person name="Williamson S.C."/>
            <person name="Barbeau R.A."/>
            <person name="Hamilton E.P."/>
            <person name="Orias E."/>
        </authorList>
    </citation>
    <scope>NUCLEOTIDE SEQUENCE [LARGE SCALE GENOMIC DNA]</scope>
    <source>
        <strain evidence="3">SB210</strain>
    </source>
</reference>
<gene>
    <name evidence="2" type="ORF">TTHERM_00823970</name>
</gene>
<name>I7LZG4_TETTS</name>
<protein>
    <submittedName>
        <fullName evidence="2">Uncharacterized protein</fullName>
    </submittedName>
</protein>
<dbReference type="EMBL" id="GG662466">
    <property type="protein sequence ID" value="EAR83834.1"/>
    <property type="molecule type" value="Genomic_DNA"/>
</dbReference>
<evidence type="ECO:0000313" key="2">
    <source>
        <dbReference type="EMBL" id="EAR83834.1"/>
    </source>
</evidence>
<evidence type="ECO:0000256" key="1">
    <source>
        <dbReference type="SAM" id="MobiDB-lite"/>
    </source>
</evidence>
<dbReference type="InParanoid" id="I7LZG4"/>
<proteinExistence type="predicted"/>
<sequence>MNKLQERQILIALLPKRFQFHSNDPILRKHPHLSGQNNLEEQQESFPQQIKKQQELKLKQLIMSKKLNKSKQNMLKQLGNEDQILLKNSPKSKRNKKEDFRMINLNQLDKHYRVRGSKIESKDKIGQNSFNLEQIQYETLGEEDEGIQQNCNKIANYKKINQKDFQNKLNQQQTEDQTIKDGEDITVQYQINNIKSQIQNSKDIRQRRNMMKLELNDKQSFEIKQNTSKSTAKSADYYQQIDLCFNNNSLNSSQHSPKIKKRLCDTKLRQENQYQNNYLDSLNHSQIQGMSTVFPENQKQQQSSTNREYKNYAKYLNYNLQRKAQQSTPQSTNQNSHRNSKEMINDLLSISSIYNQHQENKFSNSITPKSFYGFPVSFVPVGEQGNEHTNAKELDFFKSNKIDKSNTNQSCYATPCQEIGSPQFIFRKKKETMNKILGFLSKDKQPNIYEKMILKNKQIHLTGHHIETFSSAYKSHLGIITNAQQSVQQNFQDLYQQNKIETQKTERMDTEREREGQEFSNIKLKQWINQGQNTKDTAQFGKSEDIINYKEKSYDNFQESQMCAFYPYNQMEQNKLKKDELISVNKILIQPRANLRNAVIQRPLSTQTTFQPNCQSYLFNSSNPTSPSRYATPKDIQRKNLQTPSSQAGQQENQKSRSNIYQASRKSSINQNSNYIKQNSSKQNEQLKQEKKQPQNILNDNDKIERWIVNDIDIDETMSPLADKTNSFF</sequence>
<dbReference type="HOGENOM" id="CLU_380155_0_0_1"/>
<dbReference type="RefSeq" id="XP_001031497.1">
    <property type="nucleotide sequence ID" value="XM_001031497.1"/>
</dbReference>
<evidence type="ECO:0000313" key="3">
    <source>
        <dbReference type="Proteomes" id="UP000009168"/>
    </source>
</evidence>
<dbReference type="KEGG" id="tet:TTHERM_00823970"/>